<dbReference type="Gene3D" id="3.10.20.30">
    <property type="match status" value="1"/>
</dbReference>
<dbReference type="NCBIfam" id="TIGR01682">
    <property type="entry name" value="moaD"/>
    <property type="match status" value="1"/>
</dbReference>
<sequence>MNKVMLFAHLKETAGNSTLQVDATGKTVAEVRNLLSPKLGDLEGVMVAVNEEFATEDYMIAADDVIALIPPVSGG</sequence>
<dbReference type="EMBL" id="JBHSMC010000027">
    <property type="protein sequence ID" value="MFC5466503.1"/>
    <property type="molecule type" value="Genomic_DNA"/>
</dbReference>
<dbReference type="SUPFAM" id="SSF54285">
    <property type="entry name" value="MoaD/ThiS"/>
    <property type="match status" value="1"/>
</dbReference>
<keyword evidence="2" id="KW-1185">Reference proteome</keyword>
<evidence type="ECO:0000313" key="2">
    <source>
        <dbReference type="Proteomes" id="UP001596147"/>
    </source>
</evidence>
<organism evidence="1 2">
    <name type="scientific">Lederbergia graminis</name>
    <dbReference type="NCBI Taxonomy" id="735518"/>
    <lineage>
        <taxon>Bacteria</taxon>
        <taxon>Bacillati</taxon>
        <taxon>Bacillota</taxon>
        <taxon>Bacilli</taxon>
        <taxon>Bacillales</taxon>
        <taxon>Bacillaceae</taxon>
        <taxon>Lederbergia</taxon>
    </lineage>
</organism>
<proteinExistence type="predicted"/>
<dbReference type="InterPro" id="IPR016155">
    <property type="entry name" value="Mopterin_synth/thiamin_S_b"/>
</dbReference>
<dbReference type="RefSeq" id="WP_382354639.1">
    <property type="nucleotide sequence ID" value="NZ_JBHSMC010000027.1"/>
</dbReference>
<dbReference type="InterPro" id="IPR003749">
    <property type="entry name" value="ThiS/MoaD-like"/>
</dbReference>
<reference evidence="2" key="1">
    <citation type="journal article" date="2019" name="Int. J. Syst. Evol. Microbiol.">
        <title>The Global Catalogue of Microorganisms (GCM) 10K type strain sequencing project: providing services to taxonomists for standard genome sequencing and annotation.</title>
        <authorList>
            <consortium name="The Broad Institute Genomics Platform"/>
            <consortium name="The Broad Institute Genome Sequencing Center for Infectious Disease"/>
            <person name="Wu L."/>
            <person name="Ma J."/>
        </authorList>
    </citation>
    <scope>NUCLEOTIDE SEQUENCE [LARGE SCALE GENOMIC DNA]</scope>
    <source>
        <strain evidence="2">CGMCC 1.12237</strain>
    </source>
</reference>
<protein>
    <submittedName>
        <fullName evidence="1">Molybdopterin converting factor subunit 1</fullName>
    </submittedName>
</protein>
<accession>A0ABW0LLG0</accession>
<dbReference type="CDD" id="cd00754">
    <property type="entry name" value="Ubl_MoaD"/>
    <property type="match status" value="1"/>
</dbReference>
<dbReference type="InterPro" id="IPR012675">
    <property type="entry name" value="Beta-grasp_dom_sf"/>
</dbReference>
<dbReference type="Pfam" id="PF02597">
    <property type="entry name" value="ThiS"/>
    <property type="match status" value="1"/>
</dbReference>
<name>A0ABW0LLG0_9BACI</name>
<evidence type="ECO:0000313" key="1">
    <source>
        <dbReference type="EMBL" id="MFC5466503.1"/>
    </source>
</evidence>
<comment type="caution">
    <text evidence="1">The sequence shown here is derived from an EMBL/GenBank/DDBJ whole genome shotgun (WGS) entry which is preliminary data.</text>
</comment>
<dbReference type="Proteomes" id="UP001596147">
    <property type="component" value="Unassembled WGS sequence"/>
</dbReference>
<gene>
    <name evidence="1" type="primary">moaD</name>
    <name evidence="1" type="ORF">ACFPM4_17410</name>
</gene>